<keyword evidence="6 8" id="KW-1133">Transmembrane helix</keyword>
<dbReference type="GO" id="GO:0000287">
    <property type="term" value="F:magnesium ion binding"/>
    <property type="evidence" value="ECO:0007669"/>
    <property type="project" value="TreeGrafter"/>
</dbReference>
<evidence type="ECO:0000256" key="7">
    <source>
        <dbReference type="ARBA" id="ARBA00023136"/>
    </source>
</evidence>
<keyword evidence="7 8" id="KW-0472">Membrane</keyword>
<sequence>MSTQEIKSQQGLRWTNIIRPSAKDKSELKSTFSFHDADFKDAFRSTFRSQIVIRENYTYMILVVPIFDPVSRTIQIDEVDTFIGKDWIVTIHDGKIPSLKELWEELKTDKKKLNELLNDNCSKFIAKMLHEVIDRTYPMIDHIDQELEKIKNAIYDETEDRRSLVKEILRMRQNITDMRKAVRGYSGVFQHFNDTALQKGGLIIFSDNKLLEGLVNDAADIWEALDSNKEEVEALQEANDGLIGHNLNEIFKTLTGISTLLLPSAVLAGIFGMNTKFGPFNGHPYDFWKIIIVMICATSILFVYFAKKHWLK</sequence>
<gene>
    <name evidence="9" type="ORF">COW24_03105</name>
</gene>
<dbReference type="AlphaFoldDB" id="A0A2M7H3W9"/>
<evidence type="ECO:0000256" key="1">
    <source>
        <dbReference type="ARBA" id="ARBA00004651"/>
    </source>
</evidence>
<evidence type="ECO:0000256" key="3">
    <source>
        <dbReference type="ARBA" id="ARBA00022448"/>
    </source>
</evidence>
<feature type="transmembrane region" description="Helical" evidence="8">
    <location>
        <begin position="287"/>
        <end position="306"/>
    </location>
</feature>
<keyword evidence="4" id="KW-1003">Cell membrane</keyword>
<dbReference type="PANTHER" id="PTHR46494:SF1">
    <property type="entry name" value="CORA FAMILY METAL ION TRANSPORTER (EUROFUNG)"/>
    <property type="match status" value="1"/>
</dbReference>
<dbReference type="InterPro" id="IPR045863">
    <property type="entry name" value="CorA_TM1_TM2"/>
</dbReference>
<accession>A0A2M7H3W9</accession>
<protein>
    <recommendedName>
        <fullName evidence="11">Magnesium transporter</fullName>
    </recommendedName>
</protein>
<dbReference type="GO" id="GO:0050897">
    <property type="term" value="F:cobalt ion binding"/>
    <property type="evidence" value="ECO:0007669"/>
    <property type="project" value="TreeGrafter"/>
</dbReference>
<comment type="similarity">
    <text evidence="2">Belongs to the CorA metal ion transporter (MIT) (TC 1.A.35) family.</text>
</comment>
<keyword evidence="3" id="KW-0813">Transport</keyword>
<dbReference type="Gene3D" id="1.20.58.340">
    <property type="entry name" value="Magnesium transport protein CorA, transmembrane region"/>
    <property type="match status" value="2"/>
</dbReference>
<evidence type="ECO:0000256" key="2">
    <source>
        <dbReference type="ARBA" id="ARBA00009765"/>
    </source>
</evidence>
<keyword evidence="5 8" id="KW-0812">Transmembrane</keyword>
<organism evidence="9 10">
    <name type="scientific">Candidatus Kerfeldbacteria bacterium CG15_BIG_FIL_POST_REV_8_21_14_020_45_12</name>
    <dbReference type="NCBI Taxonomy" id="2014247"/>
    <lineage>
        <taxon>Bacteria</taxon>
        <taxon>Candidatus Kerfeldiibacteriota</taxon>
    </lineage>
</organism>
<dbReference type="Gene3D" id="3.30.460.20">
    <property type="entry name" value="CorA soluble domain-like"/>
    <property type="match status" value="1"/>
</dbReference>
<comment type="caution">
    <text evidence="9">The sequence shown here is derived from an EMBL/GenBank/DDBJ whole genome shotgun (WGS) entry which is preliminary data.</text>
</comment>
<proteinExistence type="inferred from homology"/>
<dbReference type="InterPro" id="IPR002523">
    <property type="entry name" value="MgTranspt_CorA/ZnTranspt_ZntB"/>
</dbReference>
<evidence type="ECO:0000256" key="6">
    <source>
        <dbReference type="ARBA" id="ARBA00022989"/>
    </source>
</evidence>
<evidence type="ECO:0000256" key="5">
    <source>
        <dbReference type="ARBA" id="ARBA00022692"/>
    </source>
</evidence>
<dbReference type="PANTHER" id="PTHR46494">
    <property type="entry name" value="CORA FAMILY METAL ION TRANSPORTER (EUROFUNG)"/>
    <property type="match status" value="1"/>
</dbReference>
<comment type="subcellular location">
    <subcellularLocation>
        <location evidence="1">Cell membrane</location>
        <topology evidence="1">Multi-pass membrane protein</topology>
    </subcellularLocation>
</comment>
<dbReference type="Proteomes" id="UP000230292">
    <property type="component" value="Unassembled WGS sequence"/>
</dbReference>
<dbReference type="SUPFAM" id="SSF143865">
    <property type="entry name" value="CorA soluble domain-like"/>
    <property type="match status" value="1"/>
</dbReference>
<dbReference type="InterPro" id="IPR045861">
    <property type="entry name" value="CorA_cytoplasmic_dom"/>
</dbReference>
<name>A0A2M7H3W9_9BACT</name>
<evidence type="ECO:0008006" key="11">
    <source>
        <dbReference type="Google" id="ProtNLM"/>
    </source>
</evidence>
<evidence type="ECO:0000256" key="8">
    <source>
        <dbReference type="SAM" id="Phobius"/>
    </source>
</evidence>
<dbReference type="EMBL" id="PFGC01000037">
    <property type="protein sequence ID" value="PIW36921.1"/>
    <property type="molecule type" value="Genomic_DNA"/>
</dbReference>
<evidence type="ECO:0000313" key="9">
    <source>
        <dbReference type="EMBL" id="PIW36921.1"/>
    </source>
</evidence>
<dbReference type="SUPFAM" id="SSF144083">
    <property type="entry name" value="Magnesium transport protein CorA, transmembrane region"/>
    <property type="match status" value="1"/>
</dbReference>
<dbReference type="GO" id="GO:0005886">
    <property type="term" value="C:plasma membrane"/>
    <property type="evidence" value="ECO:0007669"/>
    <property type="project" value="UniProtKB-SubCell"/>
</dbReference>
<reference evidence="9 10" key="1">
    <citation type="submission" date="2017-09" db="EMBL/GenBank/DDBJ databases">
        <title>Depth-based differentiation of microbial function through sediment-hosted aquifers and enrichment of novel symbionts in the deep terrestrial subsurface.</title>
        <authorList>
            <person name="Probst A.J."/>
            <person name="Ladd B."/>
            <person name="Jarett J.K."/>
            <person name="Geller-Mcgrath D.E."/>
            <person name="Sieber C.M."/>
            <person name="Emerson J.B."/>
            <person name="Anantharaman K."/>
            <person name="Thomas B.C."/>
            <person name="Malmstrom R."/>
            <person name="Stieglmeier M."/>
            <person name="Klingl A."/>
            <person name="Woyke T."/>
            <person name="Ryan C.M."/>
            <person name="Banfield J.F."/>
        </authorList>
    </citation>
    <scope>NUCLEOTIDE SEQUENCE [LARGE SCALE GENOMIC DNA]</scope>
    <source>
        <strain evidence="9">CG15_BIG_FIL_POST_REV_8_21_14_020_45_12</strain>
    </source>
</reference>
<feature type="transmembrane region" description="Helical" evidence="8">
    <location>
        <begin position="254"/>
        <end position="275"/>
    </location>
</feature>
<evidence type="ECO:0000313" key="10">
    <source>
        <dbReference type="Proteomes" id="UP000230292"/>
    </source>
</evidence>
<dbReference type="GO" id="GO:0015095">
    <property type="term" value="F:magnesium ion transmembrane transporter activity"/>
    <property type="evidence" value="ECO:0007669"/>
    <property type="project" value="TreeGrafter"/>
</dbReference>
<evidence type="ECO:0000256" key="4">
    <source>
        <dbReference type="ARBA" id="ARBA00022475"/>
    </source>
</evidence>
<dbReference type="GO" id="GO:0015087">
    <property type="term" value="F:cobalt ion transmembrane transporter activity"/>
    <property type="evidence" value="ECO:0007669"/>
    <property type="project" value="TreeGrafter"/>
</dbReference>
<dbReference type="Pfam" id="PF01544">
    <property type="entry name" value="CorA"/>
    <property type="match status" value="1"/>
</dbReference>